<dbReference type="PROSITE" id="PS50883">
    <property type="entry name" value="EAL"/>
    <property type="match status" value="1"/>
</dbReference>
<keyword evidence="3" id="KW-0472">Membrane</keyword>
<feature type="transmembrane region" description="Helical" evidence="3">
    <location>
        <begin position="75"/>
        <end position="92"/>
    </location>
</feature>
<dbReference type="InterPro" id="IPR013767">
    <property type="entry name" value="PAS_fold"/>
</dbReference>
<dbReference type="InterPro" id="IPR052155">
    <property type="entry name" value="Biofilm_reg_signaling"/>
</dbReference>
<dbReference type="Gene3D" id="3.20.20.450">
    <property type="entry name" value="EAL domain"/>
    <property type="match status" value="1"/>
</dbReference>
<protein>
    <submittedName>
        <fullName evidence="8">PAS domain S-box-containing protein/diguanylate cyclase (GGDEF)-like protein</fullName>
    </submittedName>
</protein>
<dbReference type="NCBIfam" id="TIGR00254">
    <property type="entry name" value="GGDEF"/>
    <property type="match status" value="1"/>
</dbReference>
<keyword evidence="1" id="KW-0175">Coiled coil</keyword>
<evidence type="ECO:0000259" key="5">
    <source>
        <dbReference type="PROSITE" id="PS50113"/>
    </source>
</evidence>
<dbReference type="SUPFAM" id="SSF55785">
    <property type="entry name" value="PYP-like sensor domain (PAS domain)"/>
    <property type="match status" value="1"/>
</dbReference>
<feature type="transmembrane region" description="Helical" evidence="3">
    <location>
        <begin position="250"/>
        <end position="270"/>
    </location>
</feature>
<feature type="domain" description="GGDEF" evidence="7">
    <location>
        <begin position="673"/>
        <end position="805"/>
    </location>
</feature>
<feature type="transmembrane region" description="Helical" evidence="3">
    <location>
        <begin position="225"/>
        <end position="243"/>
    </location>
</feature>
<dbReference type="SUPFAM" id="SSF141868">
    <property type="entry name" value="EAL domain-like"/>
    <property type="match status" value="1"/>
</dbReference>
<dbReference type="SMART" id="SM00267">
    <property type="entry name" value="GGDEF"/>
    <property type="match status" value="1"/>
</dbReference>
<keyword evidence="3" id="KW-0812">Transmembrane</keyword>
<keyword evidence="3" id="KW-1133">Transmembrane helix</keyword>
<comment type="caution">
    <text evidence="8">The sequence shown here is derived from an EMBL/GenBank/DDBJ whole genome shotgun (WGS) entry which is preliminary data.</text>
</comment>
<dbReference type="GO" id="GO:0006355">
    <property type="term" value="P:regulation of DNA-templated transcription"/>
    <property type="evidence" value="ECO:0007669"/>
    <property type="project" value="InterPro"/>
</dbReference>
<feature type="transmembrane region" description="Helical" evidence="3">
    <location>
        <begin position="285"/>
        <end position="302"/>
    </location>
</feature>
<feature type="transmembrane region" description="Helical" evidence="3">
    <location>
        <begin position="98"/>
        <end position="116"/>
    </location>
</feature>
<dbReference type="SMART" id="SM00052">
    <property type="entry name" value="EAL"/>
    <property type="match status" value="1"/>
</dbReference>
<reference evidence="8 9" key="1">
    <citation type="submission" date="2018-03" db="EMBL/GenBank/DDBJ databases">
        <title>Genomic Encyclopedia of Archaeal and Bacterial Type Strains, Phase II (KMG-II): from individual species to whole genera.</title>
        <authorList>
            <person name="Goeker M."/>
        </authorList>
    </citation>
    <scope>NUCLEOTIDE SEQUENCE [LARGE SCALE GENOMIC DNA]</scope>
    <source>
        <strain evidence="8 9">DSM 45348</strain>
    </source>
</reference>
<dbReference type="InterPro" id="IPR029787">
    <property type="entry name" value="Nucleotide_cyclase"/>
</dbReference>
<feature type="transmembrane region" description="Helical" evidence="3">
    <location>
        <begin position="128"/>
        <end position="146"/>
    </location>
</feature>
<dbReference type="InterPro" id="IPR035919">
    <property type="entry name" value="EAL_sf"/>
</dbReference>
<evidence type="ECO:0000313" key="8">
    <source>
        <dbReference type="EMBL" id="PRY31588.1"/>
    </source>
</evidence>
<feature type="coiled-coil region" evidence="1">
    <location>
        <begin position="362"/>
        <end position="389"/>
    </location>
</feature>
<accession>A0A2T0SDS9</accession>
<sequence length="1069" mass="114325">MERGPGDASATRVAARDEANGHSGPSGVSGDERSTTDEIAGLEFTTPEHRGRASAEIHTATATAASVRSPLYRAVWIYLAVTITSVAAYVFLPQTTLVAWLLIVLSSLVAFAVGVVRNKPRRRTPWVLLAAGYLTFAGGTVVALIAVPPGQFPSVADIIFLGVSLPLLLAGLHGLTRSGARFLDRAGVLDATILTIGGGFLAWTFLINPFLQDPTLNALEKTVSIAYPLTDVLTLAILARLGLAAARNTSLVALLASGAALLTADVLYGLSRLERIWELGGPMDLGWLVFYIAGGVAALHPSMIRATEPHVLTSTQVSLRRGVLTAASLLAPAALLVQALRGPVVDGVVIAVVSAALILLALARMSAVANNLRQALARERELREACEALLVSTTPAEAESVLRRAIGRMLPPDTDHRAVLKLRGEQTPAELTAALGNLTAGLELRYVVTLPADVAEPLAAYELALHCRLAVGTSWIGDLFVGADEPALIGLQEAVPVLAGQAATMIDRIRLGREISRRDSQAYFRTLVLNATEVIAIVDEDNRITYVSPAAEAVVGTADLVGSDIVGIVDEGQRDEVRGLLDATRSGKANEALNLWCVRRTDGNLVYAEAVIGDMRAEPGVAGLVVTLRDVTERRRLEQELLARAYVDPLTGLGNRLQFQDDVASAVSERGGATCGVLIINVDSFRVVNDTMGHEVGDELLIAVARRLSGLLAGRGKVARLGADEFGAVLVDARDVADVERFADRVVGLSAEAFHVGGSLVTAHLRAGVATTADAGTAKELLGQADVALDTVPASGGARWRRYEAKLHAEVLDRMQLRTDLDRAFAEDAFQLAYQPIVELGSGRTVGFEALLRWPHPERGMVSPALFIPLAEESGLIVDLGAWVLRTAVATASRWHRERPQDPMYMSVNVSVRQFRSPEFVDQVFAELARSGLPAHLLTLEITESLLLGEHEQIHADIARLRAAGIKMSIDDFGTGYSSLSYLHRVPVDTLKLDKSFVDTITTSAQQLDLVRGIIQLAAILALDVVAEGIETEEEHGLLFEARCRFGQGFLFNRPLTEADAHTLIAKRE</sequence>
<name>A0A2T0SDS9_9ACTN</name>
<dbReference type="InterPro" id="IPR035965">
    <property type="entry name" value="PAS-like_dom_sf"/>
</dbReference>
<dbReference type="EMBL" id="PVZG01000003">
    <property type="protein sequence ID" value="PRY31588.1"/>
    <property type="molecule type" value="Genomic_DNA"/>
</dbReference>
<evidence type="ECO:0000256" key="3">
    <source>
        <dbReference type="SAM" id="Phobius"/>
    </source>
</evidence>
<dbReference type="PROSITE" id="PS50112">
    <property type="entry name" value="PAS"/>
    <property type="match status" value="1"/>
</dbReference>
<dbReference type="SUPFAM" id="SSF55073">
    <property type="entry name" value="Nucleotide cyclase"/>
    <property type="match status" value="1"/>
</dbReference>
<feature type="transmembrane region" description="Helical" evidence="3">
    <location>
        <begin position="347"/>
        <end position="363"/>
    </location>
</feature>
<feature type="region of interest" description="Disordered" evidence="2">
    <location>
        <begin position="1"/>
        <end position="34"/>
    </location>
</feature>
<feature type="domain" description="PAS" evidence="4">
    <location>
        <begin position="520"/>
        <end position="556"/>
    </location>
</feature>
<keyword evidence="9" id="KW-1185">Reference proteome</keyword>
<dbReference type="CDD" id="cd01949">
    <property type="entry name" value="GGDEF"/>
    <property type="match status" value="1"/>
</dbReference>
<evidence type="ECO:0000259" key="4">
    <source>
        <dbReference type="PROSITE" id="PS50112"/>
    </source>
</evidence>
<proteinExistence type="predicted"/>
<dbReference type="CDD" id="cd00130">
    <property type="entry name" value="PAS"/>
    <property type="match status" value="1"/>
</dbReference>
<dbReference type="InterPro" id="IPR000700">
    <property type="entry name" value="PAS-assoc_C"/>
</dbReference>
<dbReference type="PROSITE" id="PS50887">
    <property type="entry name" value="GGDEF"/>
    <property type="match status" value="1"/>
</dbReference>
<dbReference type="AlphaFoldDB" id="A0A2T0SDS9"/>
<dbReference type="InterPro" id="IPR043128">
    <property type="entry name" value="Rev_trsase/Diguanyl_cyclase"/>
</dbReference>
<dbReference type="NCBIfam" id="TIGR00229">
    <property type="entry name" value="sensory_box"/>
    <property type="match status" value="1"/>
</dbReference>
<evidence type="ECO:0000259" key="7">
    <source>
        <dbReference type="PROSITE" id="PS50887"/>
    </source>
</evidence>
<dbReference type="InterPro" id="IPR000160">
    <property type="entry name" value="GGDEF_dom"/>
</dbReference>
<evidence type="ECO:0000256" key="1">
    <source>
        <dbReference type="SAM" id="Coils"/>
    </source>
</evidence>
<dbReference type="Proteomes" id="UP000239209">
    <property type="component" value="Unassembled WGS sequence"/>
</dbReference>
<feature type="domain" description="PAC" evidence="5">
    <location>
        <begin position="591"/>
        <end position="643"/>
    </location>
</feature>
<feature type="transmembrane region" description="Helical" evidence="3">
    <location>
        <begin position="187"/>
        <end position="205"/>
    </location>
</feature>
<dbReference type="SMART" id="SM00091">
    <property type="entry name" value="PAS"/>
    <property type="match status" value="1"/>
</dbReference>
<dbReference type="Pfam" id="PF00563">
    <property type="entry name" value="EAL"/>
    <property type="match status" value="1"/>
</dbReference>
<dbReference type="PANTHER" id="PTHR44757:SF2">
    <property type="entry name" value="BIOFILM ARCHITECTURE MAINTENANCE PROTEIN MBAA"/>
    <property type="match status" value="1"/>
</dbReference>
<feature type="transmembrane region" description="Helical" evidence="3">
    <location>
        <begin position="158"/>
        <end position="175"/>
    </location>
</feature>
<dbReference type="Gene3D" id="3.30.70.270">
    <property type="match status" value="1"/>
</dbReference>
<dbReference type="PROSITE" id="PS50113">
    <property type="entry name" value="PAC"/>
    <property type="match status" value="1"/>
</dbReference>
<evidence type="ECO:0000313" key="9">
    <source>
        <dbReference type="Proteomes" id="UP000239209"/>
    </source>
</evidence>
<dbReference type="PANTHER" id="PTHR44757">
    <property type="entry name" value="DIGUANYLATE CYCLASE DGCP"/>
    <property type="match status" value="1"/>
</dbReference>
<dbReference type="CDD" id="cd01948">
    <property type="entry name" value="EAL"/>
    <property type="match status" value="1"/>
</dbReference>
<feature type="domain" description="EAL" evidence="6">
    <location>
        <begin position="814"/>
        <end position="1069"/>
    </location>
</feature>
<dbReference type="InterPro" id="IPR000014">
    <property type="entry name" value="PAS"/>
</dbReference>
<evidence type="ECO:0000256" key="2">
    <source>
        <dbReference type="SAM" id="MobiDB-lite"/>
    </source>
</evidence>
<evidence type="ECO:0000259" key="6">
    <source>
        <dbReference type="PROSITE" id="PS50883"/>
    </source>
</evidence>
<organism evidence="8 9">
    <name type="scientific">Pseudosporangium ferrugineum</name>
    <dbReference type="NCBI Taxonomy" id="439699"/>
    <lineage>
        <taxon>Bacteria</taxon>
        <taxon>Bacillati</taxon>
        <taxon>Actinomycetota</taxon>
        <taxon>Actinomycetes</taxon>
        <taxon>Micromonosporales</taxon>
        <taxon>Micromonosporaceae</taxon>
        <taxon>Pseudosporangium</taxon>
    </lineage>
</organism>
<dbReference type="InterPro" id="IPR001633">
    <property type="entry name" value="EAL_dom"/>
</dbReference>
<dbReference type="Pfam" id="PF00990">
    <property type="entry name" value="GGDEF"/>
    <property type="match status" value="1"/>
</dbReference>
<dbReference type="Pfam" id="PF00989">
    <property type="entry name" value="PAS"/>
    <property type="match status" value="1"/>
</dbReference>
<dbReference type="Gene3D" id="3.30.450.20">
    <property type="entry name" value="PAS domain"/>
    <property type="match status" value="1"/>
</dbReference>
<gene>
    <name evidence="8" type="ORF">CLV70_103477</name>
</gene>